<accession>A0ABR1UGN3</accession>
<evidence type="ECO:0000313" key="2">
    <source>
        <dbReference type="EMBL" id="KAK8057261.1"/>
    </source>
</evidence>
<organism evidence="2 3">
    <name type="scientific">Apiospora saccharicola</name>
    <dbReference type="NCBI Taxonomy" id="335842"/>
    <lineage>
        <taxon>Eukaryota</taxon>
        <taxon>Fungi</taxon>
        <taxon>Dikarya</taxon>
        <taxon>Ascomycota</taxon>
        <taxon>Pezizomycotina</taxon>
        <taxon>Sordariomycetes</taxon>
        <taxon>Xylariomycetidae</taxon>
        <taxon>Amphisphaeriales</taxon>
        <taxon>Apiosporaceae</taxon>
        <taxon>Apiospora</taxon>
    </lineage>
</organism>
<feature type="signal peptide" evidence="1">
    <location>
        <begin position="1"/>
        <end position="21"/>
    </location>
</feature>
<dbReference type="EMBL" id="JAQQWM010000007">
    <property type="protein sequence ID" value="KAK8057261.1"/>
    <property type="molecule type" value="Genomic_DNA"/>
</dbReference>
<feature type="chain" id="PRO_5046341724" evidence="1">
    <location>
        <begin position="22"/>
        <end position="110"/>
    </location>
</feature>
<gene>
    <name evidence="2" type="ORF">PG996_011198</name>
</gene>
<keyword evidence="1" id="KW-0732">Signal</keyword>
<name>A0ABR1UGN3_9PEZI</name>
<reference evidence="2 3" key="1">
    <citation type="submission" date="2023-01" db="EMBL/GenBank/DDBJ databases">
        <title>Analysis of 21 Apiospora genomes using comparative genomics revels a genus with tremendous synthesis potential of carbohydrate active enzymes and secondary metabolites.</title>
        <authorList>
            <person name="Sorensen T."/>
        </authorList>
    </citation>
    <scope>NUCLEOTIDE SEQUENCE [LARGE SCALE GENOMIC DNA]</scope>
    <source>
        <strain evidence="2 3">CBS 83171</strain>
    </source>
</reference>
<dbReference type="Proteomes" id="UP001446871">
    <property type="component" value="Unassembled WGS sequence"/>
</dbReference>
<proteinExistence type="predicted"/>
<protein>
    <submittedName>
        <fullName evidence="2">Uncharacterized protein</fullName>
    </submittedName>
</protein>
<comment type="caution">
    <text evidence="2">The sequence shown here is derived from an EMBL/GenBank/DDBJ whole genome shotgun (WGS) entry which is preliminary data.</text>
</comment>
<evidence type="ECO:0000256" key="1">
    <source>
        <dbReference type="SAM" id="SignalP"/>
    </source>
</evidence>
<sequence>MHPTILLTLAGLLSLPVLVAASPMESEEARVLRSLDPRAQSCKLYTDCARCQPGYWRCCFAGCHGFPRRAGNSACVSRTDTIWGRVAAVSRAELRADATAKELGTMTTAK</sequence>
<evidence type="ECO:0000313" key="3">
    <source>
        <dbReference type="Proteomes" id="UP001446871"/>
    </source>
</evidence>
<keyword evidence="3" id="KW-1185">Reference proteome</keyword>